<sequence length="432" mass="45829">MKIRSTLAIGVAAATALVLTGCTGGTAGAGEDAGPVDTSGELSGTIQFQTWSLKNEKFTPYFEDLTAAFEKEHPEVTVDWIDQPGDGYQDKILSQANSGTLPDVLNLPPDIAFPLVKAGKLMDLDKANPALADKYNAGGWSAYSQFGDVEGTYGLPWYLGSDESWWNMEQLEPYGVSEEGLPTTTDTWLDLAKQVAADSNGEVKVVSSMPGLDTFVSAGIPIMDEDGTFVFNTPEAVEIVQKYADAYAAGAMPAEALTGSYGGNAEMYLQEKVAYATGGSGFAGDLRTKAPTLLENTVATPRPGIPPLFVQGINVSAESKNKAAALAFAEFVTNQENQIAFAELALGFAPGTAEGADEVISAVSKDLDPAQAKAMQVMFDALQEAEATPFQWTGGMTDYLNQQMALAIRGDASAEETLDKIVQYANDNRIDK</sequence>
<gene>
    <name evidence="7" type="ORF">LJ752_16280</name>
</gene>
<name>A0ABS8GLN5_9MICC</name>
<comment type="caution">
    <text evidence="7">The sequence shown here is derived from an EMBL/GenBank/DDBJ whole genome shotgun (WGS) entry which is preliminary data.</text>
</comment>
<accession>A0ABS8GLN5</accession>
<evidence type="ECO:0000256" key="3">
    <source>
        <dbReference type="ARBA" id="ARBA00023136"/>
    </source>
</evidence>
<dbReference type="InterPro" id="IPR050490">
    <property type="entry name" value="Bact_solute-bd_prot1"/>
</dbReference>
<keyword evidence="8" id="KW-1185">Reference proteome</keyword>
<keyword evidence="2 6" id="KW-0732">Signal</keyword>
<dbReference type="Pfam" id="PF01547">
    <property type="entry name" value="SBP_bac_1"/>
    <property type="match status" value="1"/>
</dbReference>
<dbReference type="Proteomes" id="UP001139168">
    <property type="component" value="Unassembled WGS sequence"/>
</dbReference>
<dbReference type="InterPro" id="IPR006059">
    <property type="entry name" value="SBP"/>
</dbReference>
<evidence type="ECO:0000256" key="2">
    <source>
        <dbReference type="ARBA" id="ARBA00022729"/>
    </source>
</evidence>
<feature type="signal peptide" evidence="6">
    <location>
        <begin position="1"/>
        <end position="29"/>
    </location>
</feature>
<evidence type="ECO:0000313" key="8">
    <source>
        <dbReference type="Proteomes" id="UP001139168"/>
    </source>
</evidence>
<keyword evidence="1" id="KW-1003">Cell membrane</keyword>
<dbReference type="PROSITE" id="PS51257">
    <property type="entry name" value="PROKAR_LIPOPROTEIN"/>
    <property type="match status" value="1"/>
</dbReference>
<evidence type="ECO:0000256" key="1">
    <source>
        <dbReference type="ARBA" id="ARBA00022475"/>
    </source>
</evidence>
<evidence type="ECO:0000256" key="5">
    <source>
        <dbReference type="ARBA" id="ARBA00023288"/>
    </source>
</evidence>
<dbReference type="Gene3D" id="3.40.190.10">
    <property type="entry name" value="Periplasmic binding protein-like II"/>
    <property type="match status" value="1"/>
</dbReference>
<evidence type="ECO:0000256" key="6">
    <source>
        <dbReference type="SAM" id="SignalP"/>
    </source>
</evidence>
<feature type="chain" id="PRO_5047054987" evidence="6">
    <location>
        <begin position="30"/>
        <end position="432"/>
    </location>
</feature>
<keyword evidence="3" id="KW-0472">Membrane</keyword>
<organism evidence="7 8">
    <name type="scientific">Arthrobacter gengyunqii</name>
    <dbReference type="NCBI Taxonomy" id="2886940"/>
    <lineage>
        <taxon>Bacteria</taxon>
        <taxon>Bacillati</taxon>
        <taxon>Actinomycetota</taxon>
        <taxon>Actinomycetes</taxon>
        <taxon>Micrococcales</taxon>
        <taxon>Micrococcaceae</taxon>
        <taxon>Arthrobacter</taxon>
    </lineage>
</organism>
<dbReference type="PANTHER" id="PTHR43649:SF33">
    <property type="entry name" value="POLYGALACTURONAN_RHAMNOGALACTURONAN-BINDING PROTEIN YTCQ"/>
    <property type="match status" value="1"/>
</dbReference>
<proteinExistence type="predicted"/>
<keyword evidence="4" id="KW-0564">Palmitate</keyword>
<evidence type="ECO:0000256" key="4">
    <source>
        <dbReference type="ARBA" id="ARBA00023139"/>
    </source>
</evidence>
<dbReference type="RefSeq" id="WP_227892529.1">
    <property type="nucleotide sequence ID" value="NZ_JAJFZQ010000011.1"/>
</dbReference>
<evidence type="ECO:0000313" key="7">
    <source>
        <dbReference type="EMBL" id="MCC3267592.1"/>
    </source>
</evidence>
<dbReference type="SUPFAM" id="SSF53850">
    <property type="entry name" value="Periplasmic binding protein-like II"/>
    <property type="match status" value="1"/>
</dbReference>
<keyword evidence="5" id="KW-0449">Lipoprotein</keyword>
<protein>
    <submittedName>
        <fullName evidence="7">Extracellular solute-binding protein</fullName>
    </submittedName>
</protein>
<dbReference type="EMBL" id="JAJFZQ010000011">
    <property type="protein sequence ID" value="MCC3267592.1"/>
    <property type="molecule type" value="Genomic_DNA"/>
</dbReference>
<reference evidence="7" key="1">
    <citation type="submission" date="2021-10" db="EMBL/GenBank/DDBJ databases">
        <title>Novel species in genus Arthrobacter.</title>
        <authorList>
            <person name="Liu Y."/>
        </authorList>
    </citation>
    <scope>NUCLEOTIDE SEQUENCE</scope>
    <source>
        <strain evidence="7">Zg-Y786</strain>
    </source>
</reference>
<dbReference type="PANTHER" id="PTHR43649">
    <property type="entry name" value="ARABINOSE-BINDING PROTEIN-RELATED"/>
    <property type="match status" value="1"/>
</dbReference>